<evidence type="ECO:0000313" key="4">
    <source>
        <dbReference type="Proteomes" id="UP000001555"/>
    </source>
</evidence>
<name>B7QDM6_IXOSC</name>
<proteinExistence type="predicted"/>
<reference evidence="3" key="2">
    <citation type="submission" date="2020-05" db="UniProtKB">
        <authorList>
            <consortium name="EnsemblMetazoa"/>
        </authorList>
    </citation>
    <scope>IDENTIFICATION</scope>
    <source>
        <strain evidence="3">wikel</strain>
    </source>
</reference>
<dbReference type="VEuPathDB" id="VectorBase:ISCW022432"/>
<feature type="compositionally biased region" description="Low complexity" evidence="1">
    <location>
        <begin position="60"/>
        <end position="69"/>
    </location>
</feature>
<evidence type="ECO:0000313" key="2">
    <source>
        <dbReference type="EMBL" id="EEC16948.1"/>
    </source>
</evidence>
<dbReference type="VEuPathDB" id="VectorBase:ISCI022432"/>
<gene>
    <name evidence="2" type="ORF">IscW_ISCW022432</name>
</gene>
<keyword evidence="4" id="KW-1185">Reference proteome</keyword>
<dbReference type="EMBL" id="ABJB011029108">
    <property type="status" value="NOT_ANNOTATED_CDS"/>
    <property type="molecule type" value="Genomic_DNA"/>
</dbReference>
<sequence length="105" mass="11505">MSLTVADDEARHGEMRHGQDSGSIRGARTLCETHLFSKMSLTVADDEARHGEMRHEPAEESSSASTSESWDCANADEPYFSHEHPNVGQTTLVLAKKGKLLVPLL</sequence>
<dbReference type="EMBL" id="ABJB010402493">
    <property type="status" value="NOT_ANNOTATED_CDS"/>
    <property type="molecule type" value="Genomic_DNA"/>
</dbReference>
<dbReference type="Proteomes" id="UP000001555">
    <property type="component" value="Unassembled WGS sequence"/>
</dbReference>
<accession>B7QDM6</accession>
<evidence type="ECO:0000256" key="1">
    <source>
        <dbReference type="SAM" id="MobiDB-lite"/>
    </source>
</evidence>
<reference evidence="2 4" key="1">
    <citation type="submission" date="2008-03" db="EMBL/GenBank/DDBJ databases">
        <title>Annotation of Ixodes scapularis.</title>
        <authorList>
            <consortium name="Ixodes scapularis Genome Project Consortium"/>
            <person name="Caler E."/>
            <person name="Hannick L.I."/>
            <person name="Bidwell S."/>
            <person name="Joardar V."/>
            <person name="Thiagarajan M."/>
            <person name="Amedeo P."/>
            <person name="Galinsky K.J."/>
            <person name="Schobel S."/>
            <person name="Inman J."/>
            <person name="Hostetler J."/>
            <person name="Miller J."/>
            <person name="Hammond M."/>
            <person name="Megy K."/>
            <person name="Lawson D."/>
            <person name="Kodira C."/>
            <person name="Sutton G."/>
            <person name="Meyer J."/>
            <person name="Hill C.A."/>
            <person name="Birren B."/>
            <person name="Nene V."/>
            <person name="Collins F."/>
            <person name="Alarcon-Chaidez F."/>
            <person name="Wikel S."/>
            <person name="Strausberg R."/>
        </authorList>
    </citation>
    <scope>NUCLEOTIDE SEQUENCE [LARGE SCALE GENOMIC DNA]</scope>
    <source>
        <strain evidence="4">Wikel</strain>
        <strain evidence="2">Wikel colony</strain>
    </source>
</reference>
<dbReference type="AlphaFoldDB" id="B7QDM6"/>
<evidence type="ECO:0000313" key="3">
    <source>
        <dbReference type="EnsemblMetazoa" id="ISCW022432-PA"/>
    </source>
</evidence>
<dbReference type="EMBL" id="DS914689">
    <property type="protein sequence ID" value="EEC16948.1"/>
    <property type="molecule type" value="Genomic_DNA"/>
</dbReference>
<dbReference type="InParanoid" id="B7QDM6"/>
<feature type="compositionally biased region" description="Basic and acidic residues" evidence="1">
    <location>
        <begin position="47"/>
        <end position="58"/>
    </location>
</feature>
<protein>
    <submittedName>
        <fullName evidence="2 3">Uncharacterized protein</fullName>
    </submittedName>
</protein>
<feature type="compositionally biased region" description="Basic and acidic residues" evidence="1">
    <location>
        <begin position="8"/>
        <end position="19"/>
    </location>
</feature>
<dbReference type="HOGENOM" id="CLU_2239539_0_0_1"/>
<feature type="region of interest" description="Disordered" evidence="1">
    <location>
        <begin position="47"/>
        <end position="88"/>
    </location>
</feature>
<dbReference type="PaxDb" id="6945-B7QDM6"/>
<dbReference type="EnsemblMetazoa" id="ISCW022432-RA">
    <property type="protein sequence ID" value="ISCW022432-PA"/>
    <property type="gene ID" value="ISCW022432"/>
</dbReference>
<organism>
    <name type="scientific">Ixodes scapularis</name>
    <name type="common">Black-legged tick</name>
    <name type="synonym">Deer tick</name>
    <dbReference type="NCBI Taxonomy" id="6945"/>
    <lineage>
        <taxon>Eukaryota</taxon>
        <taxon>Metazoa</taxon>
        <taxon>Ecdysozoa</taxon>
        <taxon>Arthropoda</taxon>
        <taxon>Chelicerata</taxon>
        <taxon>Arachnida</taxon>
        <taxon>Acari</taxon>
        <taxon>Parasitiformes</taxon>
        <taxon>Ixodida</taxon>
        <taxon>Ixodoidea</taxon>
        <taxon>Ixodidae</taxon>
        <taxon>Ixodinae</taxon>
        <taxon>Ixodes</taxon>
    </lineage>
</organism>
<feature type="region of interest" description="Disordered" evidence="1">
    <location>
        <begin position="1"/>
        <end position="24"/>
    </location>
</feature>